<dbReference type="EMBL" id="JASBWS010000024">
    <property type="protein sequence ID" value="KAJ9110391.1"/>
    <property type="molecule type" value="Genomic_DNA"/>
</dbReference>
<dbReference type="Proteomes" id="UP001230649">
    <property type="component" value="Unassembled WGS sequence"/>
</dbReference>
<sequence length="383" mass="42164">MSITKSIPTPKACWLDCDPGHDDAIALLLALYLKETVKLIGVSTVNGNAPLVHTHTNASKLLALYRAPKSIPLHRGFAHPIKKADLPPPVSIHGTSGLDGVKHLPSADDPTVREWHDLHGASGATAVEAFKEMVESRLNEDGSVKEIVTMVITGPSTNVAAFKLKYPELYDSGVIDRAVIMGGAFDVPQWTPFAEFNIATDPDALAELLKSRKVPVVLAPLNLTHQAIFDEETHVQLLSPGCTWKQGQPLPEPKSAFRESLSTMMTFFRDAYITQFGFTMGPPLHDALCVLHLGEPDLLPGRWAHLSVDISDTERNGETKATFFSPEGTVDKWEDREKFLSTAQEENAFPNCYVMETLDREAFMRVLLECVDRAEKFIASNPL</sequence>
<protein>
    <submittedName>
        <fullName evidence="1">Uncharacterized protein</fullName>
    </submittedName>
</protein>
<accession>A0ACC2WG46</accession>
<organism evidence="1 2">
    <name type="scientific">Naganishia adeliensis</name>
    <dbReference type="NCBI Taxonomy" id="92952"/>
    <lineage>
        <taxon>Eukaryota</taxon>
        <taxon>Fungi</taxon>
        <taxon>Dikarya</taxon>
        <taxon>Basidiomycota</taxon>
        <taxon>Agaricomycotina</taxon>
        <taxon>Tremellomycetes</taxon>
        <taxon>Filobasidiales</taxon>
        <taxon>Filobasidiaceae</taxon>
        <taxon>Naganishia</taxon>
    </lineage>
</organism>
<comment type="caution">
    <text evidence="1">The sequence shown here is derived from an EMBL/GenBank/DDBJ whole genome shotgun (WGS) entry which is preliminary data.</text>
</comment>
<evidence type="ECO:0000313" key="1">
    <source>
        <dbReference type="EMBL" id="KAJ9110391.1"/>
    </source>
</evidence>
<reference evidence="1" key="1">
    <citation type="submission" date="2023-04" db="EMBL/GenBank/DDBJ databases">
        <title>Draft Genome sequencing of Naganishia species isolated from polar environments using Oxford Nanopore Technology.</title>
        <authorList>
            <person name="Leo P."/>
            <person name="Venkateswaran K."/>
        </authorList>
    </citation>
    <scope>NUCLEOTIDE SEQUENCE</scope>
    <source>
        <strain evidence="1">MNA-CCFEE 5262</strain>
    </source>
</reference>
<gene>
    <name evidence="1" type="ORF">QFC20_002988</name>
</gene>
<name>A0ACC2WG46_9TREE</name>
<keyword evidence="2" id="KW-1185">Reference proteome</keyword>
<evidence type="ECO:0000313" key="2">
    <source>
        <dbReference type="Proteomes" id="UP001230649"/>
    </source>
</evidence>
<proteinExistence type="predicted"/>